<dbReference type="EMBL" id="KN835317">
    <property type="protein sequence ID" value="KIK40050.1"/>
    <property type="molecule type" value="Genomic_DNA"/>
</dbReference>
<evidence type="ECO:0000313" key="2">
    <source>
        <dbReference type="Proteomes" id="UP000054485"/>
    </source>
</evidence>
<dbReference type="AlphaFoldDB" id="A0A0C9ZQT4"/>
<reference evidence="2" key="2">
    <citation type="submission" date="2015-01" db="EMBL/GenBank/DDBJ databases">
        <title>Evolutionary Origins and Diversification of the Mycorrhizal Mutualists.</title>
        <authorList>
            <consortium name="DOE Joint Genome Institute"/>
            <consortium name="Mycorrhizal Genomics Consortium"/>
            <person name="Kohler A."/>
            <person name="Kuo A."/>
            <person name="Nagy L.G."/>
            <person name="Floudas D."/>
            <person name="Copeland A."/>
            <person name="Barry K.W."/>
            <person name="Cichocki N."/>
            <person name="Veneault-Fourrey C."/>
            <person name="LaButti K."/>
            <person name="Lindquist E.A."/>
            <person name="Lipzen A."/>
            <person name="Lundell T."/>
            <person name="Morin E."/>
            <person name="Murat C."/>
            <person name="Riley R."/>
            <person name="Ohm R."/>
            <person name="Sun H."/>
            <person name="Tunlid A."/>
            <person name="Henrissat B."/>
            <person name="Grigoriev I.V."/>
            <person name="Hibbett D.S."/>
            <person name="Martin F."/>
        </authorList>
    </citation>
    <scope>NUCLEOTIDE SEQUENCE [LARGE SCALE GENOMIC DNA]</scope>
    <source>
        <strain evidence="2">UH-Slu-Lm8-n1</strain>
    </source>
</reference>
<dbReference type="HOGENOM" id="CLU_2980637_0_0_1"/>
<accession>A0A0C9ZQT4</accession>
<protein>
    <submittedName>
        <fullName evidence="1">Uncharacterized protein</fullName>
    </submittedName>
</protein>
<organism evidence="1 2">
    <name type="scientific">Suillus luteus UH-Slu-Lm8-n1</name>
    <dbReference type="NCBI Taxonomy" id="930992"/>
    <lineage>
        <taxon>Eukaryota</taxon>
        <taxon>Fungi</taxon>
        <taxon>Dikarya</taxon>
        <taxon>Basidiomycota</taxon>
        <taxon>Agaricomycotina</taxon>
        <taxon>Agaricomycetes</taxon>
        <taxon>Agaricomycetidae</taxon>
        <taxon>Boletales</taxon>
        <taxon>Suillineae</taxon>
        <taxon>Suillaceae</taxon>
        <taxon>Suillus</taxon>
    </lineage>
</organism>
<dbReference type="InParanoid" id="A0A0C9ZQT4"/>
<proteinExistence type="predicted"/>
<evidence type="ECO:0000313" key="1">
    <source>
        <dbReference type="EMBL" id="KIK40050.1"/>
    </source>
</evidence>
<reference evidence="1 2" key="1">
    <citation type="submission" date="2014-04" db="EMBL/GenBank/DDBJ databases">
        <authorList>
            <consortium name="DOE Joint Genome Institute"/>
            <person name="Kuo A."/>
            <person name="Ruytinx J."/>
            <person name="Rineau F."/>
            <person name="Colpaert J."/>
            <person name="Kohler A."/>
            <person name="Nagy L.G."/>
            <person name="Floudas D."/>
            <person name="Copeland A."/>
            <person name="Barry K.W."/>
            <person name="Cichocki N."/>
            <person name="Veneault-Fourrey C."/>
            <person name="LaButti K."/>
            <person name="Lindquist E.A."/>
            <person name="Lipzen A."/>
            <person name="Lundell T."/>
            <person name="Morin E."/>
            <person name="Murat C."/>
            <person name="Sun H."/>
            <person name="Tunlid A."/>
            <person name="Henrissat B."/>
            <person name="Grigoriev I.V."/>
            <person name="Hibbett D.S."/>
            <person name="Martin F."/>
            <person name="Nordberg H.P."/>
            <person name="Cantor M.N."/>
            <person name="Hua S.X."/>
        </authorList>
    </citation>
    <scope>NUCLEOTIDE SEQUENCE [LARGE SCALE GENOMIC DNA]</scope>
    <source>
        <strain evidence="1 2">UH-Slu-Lm8-n1</strain>
    </source>
</reference>
<sequence>MISELDHAIANVRALSQVLFAPLPTFECGARRCVETHGNEISTTRVLAFGACSRAERS</sequence>
<dbReference type="Proteomes" id="UP000054485">
    <property type="component" value="Unassembled WGS sequence"/>
</dbReference>
<name>A0A0C9ZQT4_9AGAM</name>
<keyword evidence="2" id="KW-1185">Reference proteome</keyword>
<gene>
    <name evidence="1" type="ORF">CY34DRAFT_807594</name>
</gene>